<keyword evidence="12" id="KW-0413">Isomerase</keyword>
<evidence type="ECO:0000256" key="7">
    <source>
        <dbReference type="ARBA" id="ARBA00023011"/>
    </source>
</evidence>
<dbReference type="PANTHER" id="PTHR14207">
    <property type="entry name" value="STEROL ISOMERASE"/>
    <property type="match status" value="1"/>
</dbReference>
<evidence type="ECO:0000256" key="9">
    <source>
        <dbReference type="ARBA" id="ARBA00023136"/>
    </source>
</evidence>
<keyword evidence="3" id="KW-0444">Lipid biosynthesis</keyword>
<dbReference type="EMBL" id="JAHMHQ010000009">
    <property type="protein sequence ID" value="KAK1637331.1"/>
    <property type="molecule type" value="Genomic_DNA"/>
</dbReference>
<dbReference type="PANTHER" id="PTHR14207:SF0">
    <property type="entry name" value="3-BETA-HYDROXYSTEROID-DELTA(8),DELTA(7)-ISOMERASE"/>
    <property type="match status" value="1"/>
</dbReference>
<dbReference type="GO" id="GO:0005783">
    <property type="term" value="C:endoplasmic reticulum"/>
    <property type="evidence" value="ECO:0007669"/>
    <property type="project" value="TreeGrafter"/>
</dbReference>
<keyword evidence="17" id="KW-1185">Reference proteome</keyword>
<evidence type="ECO:0000259" key="15">
    <source>
        <dbReference type="PROSITE" id="PS51751"/>
    </source>
</evidence>
<dbReference type="GeneID" id="85475203"/>
<keyword evidence="5" id="KW-0752">Steroid biosynthesis</keyword>
<evidence type="ECO:0000256" key="11">
    <source>
        <dbReference type="ARBA" id="ARBA00023221"/>
    </source>
</evidence>
<feature type="transmembrane region" description="Helical" evidence="14">
    <location>
        <begin position="67"/>
        <end position="88"/>
    </location>
</feature>
<dbReference type="GO" id="GO:0047750">
    <property type="term" value="F:cholestenol delta-isomerase activity"/>
    <property type="evidence" value="ECO:0007669"/>
    <property type="project" value="InterPro"/>
</dbReference>
<comment type="similarity">
    <text evidence="2">Belongs to the EBP family.</text>
</comment>
<evidence type="ECO:0000313" key="17">
    <source>
        <dbReference type="Proteomes" id="UP001243989"/>
    </source>
</evidence>
<keyword evidence="4 13" id="KW-0812">Transmembrane</keyword>
<dbReference type="PROSITE" id="PS51751">
    <property type="entry name" value="EXPERA"/>
    <property type="match status" value="1"/>
</dbReference>
<comment type="subcellular location">
    <subcellularLocation>
        <location evidence="1">Membrane</location>
        <topology evidence="1">Multi-pass membrane protein</topology>
    </subcellularLocation>
</comment>
<dbReference type="AlphaFoldDB" id="A0AAJ0EHS1"/>
<evidence type="ECO:0000256" key="13">
    <source>
        <dbReference type="PROSITE-ProRule" id="PRU01087"/>
    </source>
</evidence>
<accession>A0AAJ0EHS1</accession>
<feature type="transmembrane region" description="Helical" evidence="14">
    <location>
        <begin position="151"/>
        <end position="169"/>
    </location>
</feature>
<dbReference type="RefSeq" id="XP_060445938.1">
    <property type="nucleotide sequence ID" value="XM_060590341.1"/>
</dbReference>
<keyword evidence="8" id="KW-0443">Lipid metabolism</keyword>
<dbReference type="GO" id="GO:0016126">
    <property type="term" value="P:sterol biosynthetic process"/>
    <property type="evidence" value="ECO:0007669"/>
    <property type="project" value="UniProtKB-KW"/>
</dbReference>
<dbReference type="Proteomes" id="UP001243989">
    <property type="component" value="Unassembled WGS sequence"/>
</dbReference>
<evidence type="ECO:0000313" key="16">
    <source>
        <dbReference type="EMBL" id="KAK1637331.1"/>
    </source>
</evidence>
<name>A0AAJ0EHS1_9PEZI</name>
<keyword evidence="11" id="KW-0753">Steroid metabolism</keyword>
<dbReference type="Pfam" id="PF05241">
    <property type="entry name" value="EBP"/>
    <property type="match status" value="1"/>
</dbReference>
<feature type="domain" description="EXPERA" evidence="15">
    <location>
        <begin position="64"/>
        <end position="210"/>
    </location>
</feature>
<dbReference type="GO" id="GO:0004769">
    <property type="term" value="F:steroid Delta-isomerase activity"/>
    <property type="evidence" value="ECO:0007669"/>
    <property type="project" value="TreeGrafter"/>
</dbReference>
<evidence type="ECO:0000256" key="12">
    <source>
        <dbReference type="ARBA" id="ARBA00023235"/>
    </source>
</evidence>
<reference evidence="16" key="1">
    <citation type="submission" date="2021-06" db="EMBL/GenBank/DDBJ databases">
        <title>Comparative genomics, transcriptomics and evolutionary studies reveal genomic signatures of adaptation to plant cell wall in hemibiotrophic fungi.</title>
        <authorList>
            <consortium name="DOE Joint Genome Institute"/>
            <person name="Baroncelli R."/>
            <person name="Diaz J.F."/>
            <person name="Benocci T."/>
            <person name="Peng M."/>
            <person name="Battaglia E."/>
            <person name="Haridas S."/>
            <person name="Andreopoulos W."/>
            <person name="Labutti K."/>
            <person name="Pangilinan J."/>
            <person name="Floch G.L."/>
            <person name="Makela M.R."/>
            <person name="Henrissat B."/>
            <person name="Grigoriev I.V."/>
            <person name="Crouch J.A."/>
            <person name="De Vries R.P."/>
            <person name="Sukno S.A."/>
            <person name="Thon M.R."/>
        </authorList>
    </citation>
    <scope>NUCLEOTIDE SEQUENCE</scope>
    <source>
        <strain evidence="16">CBS 102054</strain>
    </source>
</reference>
<gene>
    <name evidence="16" type="ORF">BDP81DRAFT_427261</name>
</gene>
<dbReference type="GO" id="GO:0016020">
    <property type="term" value="C:membrane"/>
    <property type="evidence" value="ECO:0007669"/>
    <property type="project" value="UniProtKB-SubCell"/>
</dbReference>
<feature type="transmembrane region" description="Helical" evidence="14">
    <location>
        <begin position="32"/>
        <end position="55"/>
    </location>
</feature>
<keyword evidence="9 13" id="KW-0472">Membrane</keyword>
<keyword evidence="6 13" id="KW-1133">Transmembrane helix</keyword>
<evidence type="ECO:0000256" key="14">
    <source>
        <dbReference type="SAM" id="Phobius"/>
    </source>
</evidence>
<evidence type="ECO:0000256" key="4">
    <source>
        <dbReference type="ARBA" id="ARBA00022692"/>
    </source>
</evidence>
<sequence length="256" mass="29225">MDNSTDASAAFAHPYYPVTAALPHYVANKNSILGLLLFFGSIISSVVFTAVMGARNAYPQLTASDQLSVAWFALCGFLHCFFEGYFILNHRHLASDQNLFGQLWKEYALSDSRYLTSDPFMLCVESFTVFVWGPLCWAIVITTAKRSQLRYPFQIIMSVGHLYGVVLYYSTSLIEFYSNGVSHSRPEFLYFWVYYIGFNAPWVVVPAIILYQTTVHIKRHLTDRADVVVKLNRIDGIMGDKSWQTYVPKDEEKKTN</sequence>
<dbReference type="InterPro" id="IPR007905">
    <property type="entry name" value="EBP"/>
</dbReference>
<keyword evidence="7" id="KW-0756">Sterol biosynthesis</keyword>
<evidence type="ECO:0000256" key="5">
    <source>
        <dbReference type="ARBA" id="ARBA00022955"/>
    </source>
</evidence>
<comment type="caution">
    <text evidence="16">The sequence shown here is derived from an EMBL/GenBank/DDBJ whole genome shotgun (WGS) entry which is preliminary data.</text>
</comment>
<proteinExistence type="inferred from homology"/>
<evidence type="ECO:0000256" key="1">
    <source>
        <dbReference type="ARBA" id="ARBA00004141"/>
    </source>
</evidence>
<evidence type="ECO:0000256" key="6">
    <source>
        <dbReference type="ARBA" id="ARBA00022989"/>
    </source>
</evidence>
<feature type="transmembrane region" description="Helical" evidence="14">
    <location>
        <begin position="189"/>
        <end position="211"/>
    </location>
</feature>
<evidence type="ECO:0000256" key="8">
    <source>
        <dbReference type="ARBA" id="ARBA00023098"/>
    </source>
</evidence>
<dbReference type="GO" id="GO:0000247">
    <property type="term" value="F:C-8 sterol isomerase activity"/>
    <property type="evidence" value="ECO:0007669"/>
    <property type="project" value="TreeGrafter"/>
</dbReference>
<evidence type="ECO:0000256" key="2">
    <source>
        <dbReference type="ARBA" id="ARBA00008337"/>
    </source>
</evidence>
<feature type="transmembrane region" description="Helical" evidence="14">
    <location>
        <begin position="119"/>
        <end position="139"/>
    </location>
</feature>
<keyword evidence="10" id="KW-1207">Sterol metabolism</keyword>
<organism evidence="16 17">
    <name type="scientific">Colletotrichum phormii</name>
    <dbReference type="NCBI Taxonomy" id="359342"/>
    <lineage>
        <taxon>Eukaryota</taxon>
        <taxon>Fungi</taxon>
        <taxon>Dikarya</taxon>
        <taxon>Ascomycota</taxon>
        <taxon>Pezizomycotina</taxon>
        <taxon>Sordariomycetes</taxon>
        <taxon>Hypocreomycetidae</taxon>
        <taxon>Glomerellales</taxon>
        <taxon>Glomerellaceae</taxon>
        <taxon>Colletotrichum</taxon>
        <taxon>Colletotrichum acutatum species complex</taxon>
    </lineage>
</organism>
<dbReference type="InterPro" id="IPR033118">
    <property type="entry name" value="EXPERA"/>
</dbReference>
<protein>
    <submittedName>
        <fullName evidence="16">Emopamil binding protein-domain-containing protein</fullName>
    </submittedName>
</protein>
<evidence type="ECO:0000256" key="3">
    <source>
        <dbReference type="ARBA" id="ARBA00022516"/>
    </source>
</evidence>
<evidence type="ECO:0000256" key="10">
    <source>
        <dbReference type="ARBA" id="ARBA00023166"/>
    </source>
</evidence>